<keyword evidence="5 7" id="KW-1133">Transmembrane helix</keyword>
<reference evidence="9" key="1">
    <citation type="journal article" date="2014" name="Genome Biol. Evol.">
        <title>Pangenome evidence for extensive interdomain horizontal transfer affecting lineage core and shell genes in uncultured planktonic thaumarchaeota and euryarchaeota.</title>
        <authorList>
            <person name="Deschamps P."/>
            <person name="Zivanovic Y."/>
            <person name="Moreira D."/>
            <person name="Rodriguez-Valera F."/>
            <person name="Lopez-Garcia P."/>
        </authorList>
    </citation>
    <scope>NUCLEOTIDE SEQUENCE</scope>
</reference>
<evidence type="ECO:0000256" key="6">
    <source>
        <dbReference type="ARBA" id="ARBA00023136"/>
    </source>
</evidence>
<evidence type="ECO:0000259" key="8">
    <source>
        <dbReference type="Pfam" id="PF01694"/>
    </source>
</evidence>
<keyword evidence="4" id="KW-0378">Hydrolase</keyword>
<dbReference type="EMBL" id="KF900304">
    <property type="protein sequence ID" value="AIE90295.1"/>
    <property type="molecule type" value="Genomic_DNA"/>
</dbReference>
<dbReference type="GO" id="GO:0016020">
    <property type="term" value="C:membrane"/>
    <property type="evidence" value="ECO:0007669"/>
    <property type="project" value="UniProtKB-SubCell"/>
</dbReference>
<evidence type="ECO:0000256" key="5">
    <source>
        <dbReference type="ARBA" id="ARBA00022989"/>
    </source>
</evidence>
<dbReference type="InterPro" id="IPR050925">
    <property type="entry name" value="Rhomboid_protease_S54"/>
</dbReference>
<evidence type="ECO:0000313" key="9">
    <source>
        <dbReference type="EMBL" id="AIE90295.1"/>
    </source>
</evidence>
<proteinExistence type="inferred from homology"/>
<evidence type="ECO:0000256" key="1">
    <source>
        <dbReference type="ARBA" id="ARBA00004141"/>
    </source>
</evidence>
<evidence type="ECO:0000256" key="2">
    <source>
        <dbReference type="ARBA" id="ARBA00009045"/>
    </source>
</evidence>
<dbReference type="PANTHER" id="PTHR43731">
    <property type="entry name" value="RHOMBOID PROTEASE"/>
    <property type="match status" value="1"/>
</dbReference>
<accession>A0A075FG18</accession>
<comment type="subcellular location">
    <subcellularLocation>
        <location evidence="1">Membrane</location>
        <topology evidence="1">Multi-pass membrane protein</topology>
    </subcellularLocation>
</comment>
<dbReference type="InterPro" id="IPR022764">
    <property type="entry name" value="Peptidase_S54_rhomboid_dom"/>
</dbReference>
<keyword evidence="6 7" id="KW-0472">Membrane</keyword>
<feature type="transmembrane region" description="Helical" evidence="7">
    <location>
        <begin position="6"/>
        <end position="25"/>
    </location>
</feature>
<feature type="transmembrane region" description="Helical" evidence="7">
    <location>
        <begin position="175"/>
        <end position="194"/>
    </location>
</feature>
<comment type="similarity">
    <text evidence="2">Belongs to the peptidase S54 family.</text>
</comment>
<dbReference type="AlphaFoldDB" id="A0A075FG18"/>
<evidence type="ECO:0000256" key="3">
    <source>
        <dbReference type="ARBA" id="ARBA00022692"/>
    </source>
</evidence>
<keyword evidence="3 7" id="KW-0812">Transmembrane</keyword>
<dbReference type="Gene3D" id="1.20.1540.10">
    <property type="entry name" value="Rhomboid-like"/>
    <property type="match status" value="1"/>
</dbReference>
<sequence>MGVEWADLAGADLLVVGVMLALAVGPYVSAYRDGTSLALATVLSLMLVAFVQFAHSVLQGVPMQFSWMIDLLGIKPGVMGDPVESYRMLSAAWLHADWIHVLSNILVIALVGIPLEQRLGGRRWLAVYFLGFIGGNLAWVLSHPDSLNPAIGASGAAFGLLGAYMACWPEDKVEFPLLFFIRAWPVWLIVFVRLGLEVWQMYSLQSSTAGESDVAHMAHVGGFFLAYVLARPIARGAPSSLDSIGGDATQSQRTQALLSKAKQSMGGLDDDPWFAADKPLEGEAARILLRLREEGDELETRRAWLEELSEHTICPVCDGEMKTEMRGETCRMRCVVSGSHVKWP</sequence>
<dbReference type="Pfam" id="PF01694">
    <property type="entry name" value="Rhomboid"/>
    <property type="match status" value="1"/>
</dbReference>
<feature type="transmembrane region" description="Helical" evidence="7">
    <location>
        <begin position="125"/>
        <end position="141"/>
    </location>
</feature>
<dbReference type="PANTHER" id="PTHR43731:SF14">
    <property type="entry name" value="PRESENILIN-ASSOCIATED RHOMBOID-LIKE PROTEIN, MITOCHONDRIAL"/>
    <property type="match status" value="1"/>
</dbReference>
<name>A0A075FG18_9EURY</name>
<evidence type="ECO:0000256" key="4">
    <source>
        <dbReference type="ARBA" id="ARBA00022801"/>
    </source>
</evidence>
<dbReference type="InterPro" id="IPR035952">
    <property type="entry name" value="Rhomboid-like_sf"/>
</dbReference>
<organism evidence="9">
    <name type="scientific">uncultured marine group II/III euryarchaeote AD1000_01_H07</name>
    <dbReference type="NCBI Taxonomy" id="1457699"/>
    <lineage>
        <taxon>Archaea</taxon>
        <taxon>Methanobacteriati</taxon>
        <taxon>Methanobacteriota</taxon>
        <taxon>environmental samples</taxon>
    </lineage>
</organism>
<dbReference type="GO" id="GO:0004252">
    <property type="term" value="F:serine-type endopeptidase activity"/>
    <property type="evidence" value="ECO:0007669"/>
    <property type="project" value="InterPro"/>
</dbReference>
<feature type="transmembrane region" description="Helical" evidence="7">
    <location>
        <begin position="147"/>
        <end position="168"/>
    </location>
</feature>
<evidence type="ECO:0000256" key="7">
    <source>
        <dbReference type="SAM" id="Phobius"/>
    </source>
</evidence>
<feature type="domain" description="Peptidase S54 rhomboid" evidence="8">
    <location>
        <begin position="84"/>
        <end position="231"/>
    </location>
</feature>
<dbReference type="SUPFAM" id="SSF144091">
    <property type="entry name" value="Rhomboid-like"/>
    <property type="match status" value="1"/>
</dbReference>
<feature type="transmembrane region" description="Helical" evidence="7">
    <location>
        <begin position="92"/>
        <end position="113"/>
    </location>
</feature>
<protein>
    <recommendedName>
        <fullName evidence="8">Peptidase S54 rhomboid domain-containing protein</fullName>
    </recommendedName>
</protein>
<feature type="transmembrane region" description="Helical" evidence="7">
    <location>
        <begin position="37"/>
        <end position="58"/>
    </location>
</feature>